<feature type="region of interest" description="Disordered" evidence="17">
    <location>
        <begin position="378"/>
        <end position="449"/>
    </location>
</feature>
<evidence type="ECO:0000313" key="21">
    <source>
        <dbReference type="Proteomes" id="UP000472273"/>
    </source>
</evidence>
<dbReference type="SUPFAM" id="SSF54928">
    <property type="entry name" value="RNA-binding domain, RBD"/>
    <property type="match status" value="1"/>
</dbReference>
<feature type="compositionally biased region" description="Basic and acidic residues" evidence="17">
    <location>
        <begin position="192"/>
        <end position="225"/>
    </location>
</feature>
<proteinExistence type="predicted"/>
<feature type="compositionally biased region" description="Basic and acidic residues" evidence="17">
    <location>
        <begin position="257"/>
        <end position="267"/>
    </location>
</feature>
<dbReference type="CTD" id="9908"/>
<comment type="subcellular location">
    <subcellularLocation>
        <location evidence="1">Cytoplasm</location>
        <location evidence="1">Stress granule</location>
    </subcellularLocation>
</comment>
<evidence type="ECO:0000256" key="5">
    <source>
        <dbReference type="ARBA" id="ARBA00022499"/>
    </source>
</evidence>
<dbReference type="InterPro" id="IPR034376">
    <property type="entry name" value="G3BP2_RRM"/>
</dbReference>
<feature type="compositionally biased region" description="Basic and acidic residues" evidence="17">
    <location>
        <begin position="277"/>
        <end position="286"/>
    </location>
</feature>
<comment type="subunit">
    <text evidence="13">Forms homooligomers. Forms heterodimers with G3BP1. Interacts with NFKBIA (via N-terminus). Interacts (via NTF2 domain) with USP10; inhibiting stress granule formation. Interacts (via NTF2 domain) with CAPRIN1; promoting stress granule formation. Associates (via RG-rich region) with 40S ribosome subunits. Interacts with PABPC1.</text>
</comment>
<dbReference type="Ensembl" id="ENSPTXT00000021900.1">
    <property type="protein sequence ID" value="ENSPTXP00000021250.1"/>
    <property type="gene ID" value="ENSPTXG00000014707.1"/>
</dbReference>
<evidence type="ECO:0000256" key="1">
    <source>
        <dbReference type="ARBA" id="ARBA00004210"/>
    </source>
</evidence>
<evidence type="ECO:0000256" key="6">
    <source>
        <dbReference type="ARBA" id="ARBA00022553"/>
    </source>
</evidence>
<evidence type="ECO:0000256" key="7">
    <source>
        <dbReference type="ARBA" id="ARBA00022588"/>
    </source>
</evidence>
<dbReference type="GeneTree" id="ENSGT00390000011365"/>
<dbReference type="Gene3D" id="3.30.70.330">
    <property type="match status" value="1"/>
</dbReference>
<keyword evidence="2" id="KW-0813">Transport</keyword>
<evidence type="ECO:0000256" key="17">
    <source>
        <dbReference type="SAM" id="MobiDB-lite"/>
    </source>
</evidence>
<dbReference type="GO" id="GO:0003729">
    <property type="term" value="F:mRNA binding"/>
    <property type="evidence" value="ECO:0007669"/>
    <property type="project" value="TreeGrafter"/>
</dbReference>
<dbReference type="Proteomes" id="UP000472273">
    <property type="component" value="Unplaced"/>
</dbReference>
<evidence type="ECO:0000256" key="16">
    <source>
        <dbReference type="PROSITE-ProRule" id="PRU00176"/>
    </source>
</evidence>
<gene>
    <name evidence="20" type="primary">G3BP2</name>
</gene>
<evidence type="ECO:0000256" key="3">
    <source>
        <dbReference type="ARBA" id="ARBA00022481"/>
    </source>
</evidence>
<evidence type="ECO:0000256" key="12">
    <source>
        <dbReference type="ARBA" id="ARBA00055663"/>
    </source>
</evidence>
<dbReference type="PANTHER" id="PTHR10693">
    <property type="entry name" value="RAS GTPASE-ACTIVATING PROTEIN-BINDING PROTEIN"/>
    <property type="match status" value="1"/>
</dbReference>
<evidence type="ECO:0000256" key="14">
    <source>
        <dbReference type="ARBA" id="ARBA00070947"/>
    </source>
</evidence>
<dbReference type="InterPro" id="IPR012677">
    <property type="entry name" value="Nucleotide-bd_a/b_plait_sf"/>
</dbReference>
<keyword evidence="5" id="KW-1017">Isopeptide bond</keyword>
<reference evidence="20" key="2">
    <citation type="submission" date="2025-09" db="UniProtKB">
        <authorList>
            <consortium name="Ensembl"/>
        </authorList>
    </citation>
    <scope>IDENTIFICATION</scope>
</reference>
<reference evidence="20" key="1">
    <citation type="submission" date="2025-08" db="UniProtKB">
        <authorList>
            <consortium name="Ensembl"/>
        </authorList>
    </citation>
    <scope>IDENTIFICATION</scope>
</reference>
<evidence type="ECO:0000259" key="18">
    <source>
        <dbReference type="PROSITE" id="PS50102"/>
    </source>
</evidence>
<dbReference type="InterPro" id="IPR032710">
    <property type="entry name" value="NTF2-like_dom_sf"/>
</dbReference>
<dbReference type="PROSITE" id="PS50177">
    <property type="entry name" value="NTF2_DOMAIN"/>
    <property type="match status" value="1"/>
</dbReference>
<feature type="domain" description="NTF2" evidence="19">
    <location>
        <begin position="11"/>
        <end position="133"/>
    </location>
</feature>
<evidence type="ECO:0000256" key="8">
    <source>
        <dbReference type="ARBA" id="ARBA00022816"/>
    </source>
</evidence>
<dbReference type="GO" id="GO:0051028">
    <property type="term" value="P:mRNA transport"/>
    <property type="evidence" value="ECO:0007669"/>
    <property type="project" value="UniProtKB-KW"/>
</dbReference>
<feature type="compositionally biased region" description="Polar residues" evidence="17">
    <location>
        <begin position="163"/>
        <end position="176"/>
    </location>
</feature>
<feature type="compositionally biased region" description="Basic and acidic residues" evidence="17">
    <location>
        <begin position="378"/>
        <end position="399"/>
    </location>
</feature>
<name>A0A670ZBZ2_PSETE</name>
<accession>A0A670ZBZ2</accession>
<keyword evidence="8" id="KW-0509">mRNA transport</keyword>
<dbReference type="SUPFAM" id="SSF54427">
    <property type="entry name" value="NTF2-like"/>
    <property type="match status" value="1"/>
</dbReference>
<dbReference type="GO" id="GO:0010494">
    <property type="term" value="C:cytoplasmic stress granule"/>
    <property type="evidence" value="ECO:0007669"/>
    <property type="project" value="UniProtKB-SubCell"/>
</dbReference>
<keyword evidence="3" id="KW-0488">Methylation</keyword>
<dbReference type="CDD" id="cd00780">
    <property type="entry name" value="NTF2"/>
    <property type="match status" value="1"/>
</dbReference>
<protein>
    <recommendedName>
        <fullName evidence="14">Ras GTPase-activating protein-binding protein 2</fullName>
    </recommendedName>
    <alternativeName>
        <fullName evidence="15">GAP SH3 domain-binding protein 2</fullName>
    </alternativeName>
</protein>
<keyword evidence="10" id="KW-0391">Immunity</keyword>
<evidence type="ECO:0000256" key="13">
    <source>
        <dbReference type="ARBA" id="ARBA00065543"/>
    </source>
</evidence>
<evidence type="ECO:0000256" key="2">
    <source>
        <dbReference type="ARBA" id="ARBA00022448"/>
    </source>
</evidence>
<dbReference type="Pfam" id="PF02136">
    <property type="entry name" value="NTF2"/>
    <property type="match status" value="1"/>
</dbReference>
<dbReference type="PANTHER" id="PTHR10693:SF10">
    <property type="entry name" value="RAS GTPASE-ACTIVATING PROTEIN-BINDING PROTEIN 2"/>
    <property type="match status" value="1"/>
</dbReference>
<evidence type="ECO:0000256" key="11">
    <source>
        <dbReference type="ARBA" id="ARBA00022884"/>
    </source>
</evidence>
<dbReference type="Pfam" id="PF00076">
    <property type="entry name" value="RRM_1"/>
    <property type="match status" value="1"/>
</dbReference>
<keyword evidence="9" id="KW-0832">Ubl conjugation</keyword>
<evidence type="ECO:0000256" key="10">
    <source>
        <dbReference type="ARBA" id="ARBA00022859"/>
    </source>
</evidence>
<keyword evidence="11 16" id="KW-0694">RNA-binding</keyword>
<feature type="region of interest" description="Disordered" evidence="17">
    <location>
        <begin position="136"/>
        <end position="286"/>
    </location>
</feature>
<evidence type="ECO:0000256" key="15">
    <source>
        <dbReference type="ARBA" id="ARBA00082242"/>
    </source>
</evidence>
<evidence type="ECO:0000256" key="4">
    <source>
        <dbReference type="ARBA" id="ARBA00022490"/>
    </source>
</evidence>
<dbReference type="AlphaFoldDB" id="A0A670ZBZ2"/>
<dbReference type="InterPro" id="IPR000504">
    <property type="entry name" value="RRM_dom"/>
</dbReference>
<dbReference type="RefSeq" id="XP_026573075.1">
    <property type="nucleotide sequence ID" value="XM_026717290.1"/>
</dbReference>
<dbReference type="PROSITE" id="PS50102">
    <property type="entry name" value="RRM"/>
    <property type="match status" value="1"/>
</dbReference>
<dbReference type="GO" id="GO:1990904">
    <property type="term" value="C:ribonucleoprotein complex"/>
    <property type="evidence" value="ECO:0007669"/>
    <property type="project" value="TreeGrafter"/>
</dbReference>
<dbReference type="GO" id="GO:0005829">
    <property type="term" value="C:cytosol"/>
    <property type="evidence" value="ECO:0007669"/>
    <property type="project" value="TreeGrafter"/>
</dbReference>
<feature type="domain" description="RRM" evidence="18">
    <location>
        <begin position="298"/>
        <end position="376"/>
    </location>
</feature>
<dbReference type="Gene3D" id="3.10.450.50">
    <property type="match status" value="1"/>
</dbReference>
<feature type="compositionally biased region" description="Gly residues" evidence="17">
    <location>
        <begin position="400"/>
        <end position="412"/>
    </location>
</feature>
<evidence type="ECO:0000259" key="19">
    <source>
        <dbReference type="PROSITE" id="PS50177"/>
    </source>
</evidence>
<dbReference type="GeneID" id="113447230"/>
<dbReference type="SMART" id="SM00360">
    <property type="entry name" value="RRM"/>
    <property type="match status" value="1"/>
</dbReference>
<dbReference type="FunFam" id="3.10.450.50:FF:000002">
    <property type="entry name" value="Ras GTPase-activating protein-binding protein 2 isoform 1"/>
    <property type="match status" value="1"/>
</dbReference>
<dbReference type="FunFam" id="3.30.70.330:FF:000327">
    <property type="entry name" value="ras GTPase-activating protein-binding protein 2 isoform X1"/>
    <property type="match status" value="1"/>
</dbReference>
<dbReference type="GO" id="GO:0045087">
    <property type="term" value="P:innate immune response"/>
    <property type="evidence" value="ECO:0007669"/>
    <property type="project" value="UniProtKB-KW"/>
</dbReference>
<evidence type="ECO:0000313" key="20">
    <source>
        <dbReference type="Ensembl" id="ENSPTXP00000021250.1"/>
    </source>
</evidence>
<comment type="function">
    <text evidence="12">Scaffold protein that plays an essential role in cytoplasmic stress granule formation which acts as a platform for antiviral signaling. Plays an essential role in stress granule formation. Stress granules are membraneless compartments that store mRNAs and proteins, such as stalled translation pre-initiation complexes, in response to stress. Promotes formation of stress granules phase-separated membraneless compartment by undergoing liquid-liquid phase separation (LLPS) upon unfolded RNA-binding: functions as a molecular switch that triggers RNA-dependent LLPS in response to a rise in intracellular free RNA concentrations.</text>
</comment>
<sequence>MVMEKPSPLLVGQEFVRQYYTLLNKAPDFLHRFYGRNSSYVHGGLDANGKPLEAVYGQADIHKKVMSLQFSECRTKIRHVDAHATLNDGVVVQVMGELTNNGQPMRKFMQTFVLAPEGSVPNKFYVHNDIFRYEDEVFGDSEPELDEESEDEVEEENEERQTTPEPVQESTSSTYYDSHPVANGLEETLAESSHEAEADLESESKTEELKTEVEEKTLEELEEKSPSPLPVETVSLPQEPPKQRIETKSENQSQSPRVREQRPRERPGFPSRGPRPGRGDMDQNESDSRRIIRYPDSHQLFVGNLPHDIDENELKEFFMSFGNVVELRINTKGVGGKLPNFGFVVFDDSEPVQKILLAKPIMFRGEVRLNVEEKKTRAAREREIRGGGDDRKDIRRSDRGPGGSRGMVGGGMMRDREGRGPPLRGAMAQKLGSGRGTGQMEGRFTGQRR</sequence>
<keyword evidence="4" id="KW-0963">Cytoplasm</keyword>
<feature type="compositionally biased region" description="Acidic residues" evidence="17">
    <location>
        <begin position="136"/>
        <end position="158"/>
    </location>
</feature>
<organism evidence="20 21">
    <name type="scientific">Pseudonaja textilis</name>
    <name type="common">Eastern brown snake</name>
    <dbReference type="NCBI Taxonomy" id="8673"/>
    <lineage>
        <taxon>Eukaryota</taxon>
        <taxon>Metazoa</taxon>
        <taxon>Chordata</taxon>
        <taxon>Craniata</taxon>
        <taxon>Vertebrata</taxon>
        <taxon>Euteleostomi</taxon>
        <taxon>Lepidosauria</taxon>
        <taxon>Squamata</taxon>
        <taxon>Bifurcata</taxon>
        <taxon>Unidentata</taxon>
        <taxon>Episquamata</taxon>
        <taxon>Toxicofera</taxon>
        <taxon>Serpentes</taxon>
        <taxon>Colubroidea</taxon>
        <taxon>Elapidae</taxon>
        <taxon>Hydrophiinae</taxon>
        <taxon>Pseudonaja</taxon>
    </lineage>
</organism>
<dbReference type="InterPro" id="IPR039539">
    <property type="entry name" value="Ras_GTPase_bind_prot"/>
</dbReference>
<dbReference type="InterPro" id="IPR018222">
    <property type="entry name" value="Nuclear_transport_factor_2_euk"/>
</dbReference>
<dbReference type="InterPro" id="IPR002075">
    <property type="entry name" value="NTF2_dom"/>
</dbReference>
<keyword evidence="6" id="KW-0597">Phosphoprotein</keyword>
<keyword evidence="21" id="KW-1185">Reference proteome</keyword>
<keyword evidence="7" id="KW-0399">Innate immunity</keyword>
<dbReference type="CDD" id="cd12464">
    <property type="entry name" value="RRM_G3BP2"/>
    <property type="match status" value="1"/>
</dbReference>
<evidence type="ECO:0000256" key="9">
    <source>
        <dbReference type="ARBA" id="ARBA00022843"/>
    </source>
</evidence>
<dbReference type="InterPro" id="IPR035979">
    <property type="entry name" value="RBD_domain_sf"/>
</dbReference>